<protein>
    <submittedName>
        <fullName evidence="3">Fatty-acid and retinol-binding protein 1</fullName>
    </submittedName>
</protein>
<name>A0A1I7UP30_9PELO</name>
<evidence type="ECO:0000313" key="2">
    <source>
        <dbReference type="Proteomes" id="UP000095282"/>
    </source>
</evidence>
<sequence>MLASPLLMFYLGLASAKTPPESPLIKKELNTIAETCLSPKDYELLTGNALKYLLITPFIGVLIKQSVSVTGLQELRSKLKFSPPPHWKKYNETLPSYHELTSATLEEYYDLREPRVNMRSLDQSIFFEHNIHTAIGYLDKRIPSIRTIFKETFKEAYPEVLDKKAIDKLIGVFSKTVAKIDRATTTMLSRFKCKDEDFLI</sequence>
<feature type="signal peptide" evidence="1">
    <location>
        <begin position="1"/>
        <end position="16"/>
    </location>
</feature>
<keyword evidence="2" id="KW-1185">Reference proteome</keyword>
<dbReference type="AlphaFoldDB" id="A0A1I7UP30"/>
<dbReference type="STRING" id="1561998.A0A1I7UP30"/>
<dbReference type="eggNOG" id="ENOG502SSB7">
    <property type="taxonomic scope" value="Eukaryota"/>
</dbReference>
<keyword evidence="1" id="KW-0732">Signal</keyword>
<proteinExistence type="predicted"/>
<reference evidence="3" key="1">
    <citation type="submission" date="2016-11" db="UniProtKB">
        <authorList>
            <consortium name="WormBaseParasite"/>
        </authorList>
    </citation>
    <scope>IDENTIFICATION</scope>
</reference>
<accession>A0A1I7UP30</accession>
<feature type="chain" id="PRO_5009309271" evidence="1">
    <location>
        <begin position="17"/>
        <end position="200"/>
    </location>
</feature>
<dbReference type="WBParaSite" id="Csp11.Scaffold630.g17917.t1">
    <property type="protein sequence ID" value="Csp11.Scaffold630.g17917.t1"/>
    <property type="gene ID" value="Csp11.Scaffold630.g17917"/>
</dbReference>
<evidence type="ECO:0000313" key="3">
    <source>
        <dbReference type="WBParaSite" id="Csp11.Scaffold630.g17917.t1"/>
    </source>
</evidence>
<evidence type="ECO:0000256" key="1">
    <source>
        <dbReference type="SAM" id="SignalP"/>
    </source>
</evidence>
<organism evidence="2 3">
    <name type="scientific">Caenorhabditis tropicalis</name>
    <dbReference type="NCBI Taxonomy" id="1561998"/>
    <lineage>
        <taxon>Eukaryota</taxon>
        <taxon>Metazoa</taxon>
        <taxon>Ecdysozoa</taxon>
        <taxon>Nematoda</taxon>
        <taxon>Chromadorea</taxon>
        <taxon>Rhabditida</taxon>
        <taxon>Rhabditina</taxon>
        <taxon>Rhabditomorpha</taxon>
        <taxon>Rhabditoidea</taxon>
        <taxon>Rhabditidae</taxon>
        <taxon>Peloderinae</taxon>
        <taxon>Caenorhabditis</taxon>
    </lineage>
</organism>
<dbReference type="Proteomes" id="UP000095282">
    <property type="component" value="Unplaced"/>
</dbReference>